<protein>
    <submittedName>
        <fullName evidence="1">Uncharacterized protein</fullName>
    </submittedName>
</protein>
<gene>
    <name evidence="1" type="ORF">LCGC14_0225170</name>
</gene>
<accession>A0A0F9XG94</accession>
<proteinExistence type="predicted"/>
<dbReference type="AlphaFoldDB" id="A0A0F9XG94"/>
<organism evidence="1">
    <name type="scientific">marine sediment metagenome</name>
    <dbReference type="NCBI Taxonomy" id="412755"/>
    <lineage>
        <taxon>unclassified sequences</taxon>
        <taxon>metagenomes</taxon>
        <taxon>ecological metagenomes</taxon>
    </lineage>
</organism>
<sequence>MTKTKGKCPYKITMNDEPTCKEFYGLCLIKDYKDCKLYRDLKINRG</sequence>
<dbReference type="EMBL" id="LAZR01000107">
    <property type="protein sequence ID" value="KKN90933.1"/>
    <property type="molecule type" value="Genomic_DNA"/>
</dbReference>
<comment type="caution">
    <text evidence="1">The sequence shown here is derived from an EMBL/GenBank/DDBJ whole genome shotgun (WGS) entry which is preliminary data.</text>
</comment>
<evidence type="ECO:0000313" key="1">
    <source>
        <dbReference type="EMBL" id="KKN90933.1"/>
    </source>
</evidence>
<reference evidence="1" key="1">
    <citation type="journal article" date="2015" name="Nature">
        <title>Complex archaea that bridge the gap between prokaryotes and eukaryotes.</title>
        <authorList>
            <person name="Spang A."/>
            <person name="Saw J.H."/>
            <person name="Jorgensen S.L."/>
            <person name="Zaremba-Niedzwiedzka K."/>
            <person name="Martijn J."/>
            <person name="Lind A.E."/>
            <person name="van Eijk R."/>
            <person name="Schleper C."/>
            <person name="Guy L."/>
            <person name="Ettema T.J."/>
        </authorList>
    </citation>
    <scope>NUCLEOTIDE SEQUENCE</scope>
</reference>
<name>A0A0F9XG94_9ZZZZ</name>